<dbReference type="InterPro" id="IPR016166">
    <property type="entry name" value="FAD-bd_PCMH"/>
</dbReference>
<dbReference type="Proteomes" id="UP000054018">
    <property type="component" value="Unassembled WGS sequence"/>
</dbReference>
<dbReference type="SUPFAM" id="SSF56176">
    <property type="entry name" value="FAD-binding/transporter-associated domain-like"/>
    <property type="match status" value="1"/>
</dbReference>
<dbReference type="InterPro" id="IPR012951">
    <property type="entry name" value="BBE"/>
</dbReference>
<keyword evidence="2" id="KW-0285">Flavoprotein</keyword>
<sequence length="526" mass="57077">MRKPMILIPSLCLVLLTGAFATSIITDPRVISETCEIVAGVVSSASAVHYSGSSYEENIRHWAPSSTQRATCSFEPGTAADVGIALRILGKNRVPFAVKSGGHSLNPGFSSTTGVQIAMSRFSEIVYDPESQTVSVGAGTIWDDVYAALEPHGVTVVGGRVSGVGVAGFTLGGGYSWLTNQYGLALDNVKSFELVLPNGVVIDVTESSHPDLFFGLRGGFDNFGIITKFVLRTYPQEQIWGGIIIYPETAVEQVTRATASFAASNDDPKAQMIMTTNFIAGNHFVVTTLFYDNPDLAPGVFDGFLDIPALLKDVKTRSFQSLILRASAWPEAEPSPLEPSVEPLPQGLLVEEVPLSQLPPPTPVNATLEMRGIFHTLTVTEYSVELIEAAINESIHWGQTLMPYSGVFISYDFTPVMLTAPKRAFTPSAWPPTYEGTVMPIVLYFAWISEFSDDMMHNAVRQSTSTLLDKAVSLGQDVKDAPLYGNCALFDTPLERMYGNNLERLRKIKHQVDPDGVMNLAGGFKF</sequence>
<dbReference type="PROSITE" id="PS51387">
    <property type="entry name" value="FAD_PCMH"/>
    <property type="match status" value="1"/>
</dbReference>
<feature type="chain" id="PRO_5002206620" evidence="5">
    <location>
        <begin position="22"/>
        <end position="526"/>
    </location>
</feature>
<dbReference type="AlphaFoldDB" id="A0A0C9YY86"/>
<dbReference type="InterPro" id="IPR050416">
    <property type="entry name" value="FAD-linked_Oxidoreductase"/>
</dbReference>
<evidence type="ECO:0000256" key="2">
    <source>
        <dbReference type="ARBA" id="ARBA00022630"/>
    </source>
</evidence>
<dbReference type="GO" id="GO:0071949">
    <property type="term" value="F:FAD binding"/>
    <property type="evidence" value="ECO:0007669"/>
    <property type="project" value="InterPro"/>
</dbReference>
<keyword evidence="5" id="KW-0732">Signal</keyword>
<comment type="similarity">
    <text evidence="1">Belongs to the oxygen-dependent FAD-linked oxidoreductase family.</text>
</comment>
<proteinExistence type="inferred from homology"/>
<dbReference type="PANTHER" id="PTHR42973:SF13">
    <property type="entry name" value="FAD-BINDING PCMH-TYPE DOMAIN-CONTAINING PROTEIN"/>
    <property type="match status" value="1"/>
</dbReference>
<gene>
    <name evidence="7" type="ORF">PISMIDRAFT_630647</name>
</gene>
<dbReference type="Pfam" id="PF01565">
    <property type="entry name" value="FAD_binding_4"/>
    <property type="match status" value="1"/>
</dbReference>
<keyword evidence="8" id="KW-1185">Reference proteome</keyword>
<dbReference type="EMBL" id="KN833795">
    <property type="protein sequence ID" value="KIK18869.1"/>
    <property type="molecule type" value="Genomic_DNA"/>
</dbReference>
<dbReference type="PANTHER" id="PTHR42973">
    <property type="entry name" value="BINDING OXIDOREDUCTASE, PUTATIVE (AFU_ORTHOLOGUE AFUA_1G17690)-RELATED"/>
    <property type="match status" value="1"/>
</dbReference>
<keyword evidence="4" id="KW-0560">Oxidoreductase</keyword>
<protein>
    <submittedName>
        <fullName evidence="7">Unplaced genomic scaffold scaffold_111, whole genome shotgun sequence</fullName>
    </submittedName>
</protein>
<keyword evidence="3" id="KW-0274">FAD</keyword>
<dbReference type="GO" id="GO:0016491">
    <property type="term" value="F:oxidoreductase activity"/>
    <property type="evidence" value="ECO:0007669"/>
    <property type="project" value="UniProtKB-KW"/>
</dbReference>
<dbReference type="InterPro" id="IPR036318">
    <property type="entry name" value="FAD-bd_PCMH-like_sf"/>
</dbReference>
<dbReference type="Gene3D" id="3.30.465.10">
    <property type="match status" value="1"/>
</dbReference>
<evidence type="ECO:0000256" key="3">
    <source>
        <dbReference type="ARBA" id="ARBA00022827"/>
    </source>
</evidence>
<name>A0A0C9YY86_9AGAM</name>
<evidence type="ECO:0000313" key="8">
    <source>
        <dbReference type="Proteomes" id="UP000054018"/>
    </source>
</evidence>
<dbReference type="InterPro" id="IPR006094">
    <property type="entry name" value="Oxid_FAD_bind_N"/>
</dbReference>
<organism evidence="7 8">
    <name type="scientific">Pisolithus microcarpus 441</name>
    <dbReference type="NCBI Taxonomy" id="765257"/>
    <lineage>
        <taxon>Eukaryota</taxon>
        <taxon>Fungi</taxon>
        <taxon>Dikarya</taxon>
        <taxon>Basidiomycota</taxon>
        <taxon>Agaricomycotina</taxon>
        <taxon>Agaricomycetes</taxon>
        <taxon>Agaricomycetidae</taxon>
        <taxon>Boletales</taxon>
        <taxon>Sclerodermatineae</taxon>
        <taxon>Pisolithaceae</taxon>
        <taxon>Pisolithus</taxon>
    </lineage>
</organism>
<evidence type="ECO:0000313" key="7">
    <source>
        <dbReference type="EMBL" id="KIK18869.1"/>
    </source>
</evidence>
<evidence type="ECO:0000256" key="1">
    <source>
        <dbReference type="ARBA" id="ARBA00005466"/>
    </source>
</evidence>
<dbReference type="HOGENOM" id="CLU_018354_1_0_1"/>
<dbReference type="OrthoDB" id="2151789at2759"/>
<feature type="domain" description="FAD-binding PCMH-type" evidence="6">
    <location>
        <begin position="66"/>
        <end position="236"/>
    </location>
</feature>
<reference evidence="8" key="2">
    <citation type="submission" date="2015-01" db="EMBL/GenBank/DDBJ databases">
        <title>Evolutionary Origins and Diversification of the Mycorrhizal Mutualists.</title>
        <authorList>
            <consortium name="DOE Joint Genome Institute"/>
            <consortium name="Mycorrhizal Genomics Consortium"/>
            <person name="Kohler A."/>
            <person name="Kuo A."/>
            <person name="Nagy L.G."/>
            <person name="Floudas D."/>
            <person name="Copeland A."/>
            <person name="Barry K.W."/>
            <person name="Cichocki N."/>
            <person name="Veneault-Fourrey C."/>
            <person name="LaButti K."/>
            <person name="Lindquist E.A."/>
            <person name="Lipzen A."/>
            <person name="Lundell T."/>
            <person name="Morin E."/>
            <person name="Murat C."/>
            <person name="Riley R."/>
            <person name="Ohm R."/>
            <person name="Sun H."/>
            <person name="Tunlid A."/>
            <person name="Henrissat B."/>
            <person name="Grigoriev I.V."/>
            <person name="Hibbett D.S."/>
            <person name="Martin F."/>
        </authorList>
    </citation>
    <scope>NUCLEOTIDE SEQUENCE [LARGE SCALE GENOMIC DNA]</scope>
    <source>
        <strain evidence="8">441</strain>
    </source>
</reference>
<accession>A0A0C9YY86</accession>
<evidence type="ECO:0000256" key="4">
    <source>
        <dbReference type="ARBA" id="ARBA00023002"/>
    </source>
</evidence>
<dbReference type="STRING" id="765257.A0A0C9YY86"/>
<feature type="signal peptide" evidence="5">
    <location>
        <begin position="1"/>
        <end position="21"/>
    </location>
</feature>
<evidence type="ECO:0000259" key="6">
    <source>
        <dbReference type="PROSITE" id="PS51387"/>
    </source>
</evidence>
<dbReference type="Pfam" id="PF08031">
    <property type="entry name" value="BBE"/>
    <property type="match status" value="1"/>
</dbReference>
<reference evidence="7 8" key="1">
    <citation type="submission" date="2014-04" db="EMBL/GenBank/DDBJ databases">
        <authorList>
            <consortium name="DOE Joint Genome Institute"/>
            <person name="Kuo A."/>
            <person name="Kohler A."/>
            <person name="Costa M.D."/>
            <person name="Nagy L.G."/>
            <person name="Floudas D."/>
            <person name="Copeland A."/>
            <person name="Barry K.W."/>
            <person name="Cichocki N."/>
            <person name="Veneault-Fourrey C."/>
            <person name="LaButti K."/>
            <person name="Lindquist E.A."/>
            <person name="Lipzen A."/>
            <person name="Lundell T."/>
            <person name="Morin E."/>
            <person name="Murat C."/>
            <person name="Sun H."/>
            <person name="Tunlid A."/>
            <person name="Henrissat B."/>
            <person name="Grigoriev I.V."/>
            <person name="Hibbett D.S."/>
            <person name="Martin F."/>
            <person name="Nordberg H.P."/>
            <person name="Cantor M.N."/>
            <person name="Hua S.X."/>
        </authorList>
    </citation>
    <scope>NUCLEOTIDE SEQUENCE [LARGE SCALE GENOMIC DNA]</scope>
    <source>
        <strain evidence="7 8">441</strain>
    </source>
</reference>
<dbReference type="InterPro" id="IPR016169">
    <property type="entry name" value="FAD-bd_PCMH_sub2"/>
</dbReference>
<evidence type="ECO:0000256" key="5">
    <source>
        <dbReference type="SAM" id="SignalP"/>
    </source>
</evidence>